<protein>
    <submittedName>
        <fullName evidence="1">Uncharacterized protein</fullName>
    </submittedName>
</protein>
<sequence length="177" mass="19913">MFSWPLLSPFWFDPIVPAGPVAAISSFCRTRIILYAYGHEMRLSESSHVRINSMIPLYCIISITYCAKVNNLLIYEDSYVTSTDSELNKLKNAINKTIDKLRKTGALTRREAKAAKATDAAMARFYGLKKCTSQGLAIDTIDGLLQERYDGTDQKLKRADIIELLGLRLKAFFTFTG</sequence>
<name>A0A3P6TQ92_DIBLA</name>
<gene>
    <name evidence="1" type="ORF">DILT_LOCUS3729</name>
</gene>
<evidence type="ECO:0000313" key="1">
    <source>
        <dbReference type="EMBL" id="VDK85559.1"/>
    </source>
</evidence>
<dbReference type="AlphaFoldDB" id="A0A3P6TQ92"/>
<proteinExistence type="predicted"/>
<dbReference type="EMBL" id="UYRU01044154">
    <property type="protein sequence ID" value="VDK85559.1"/>
    <property type="molecule type" value="Genomic_DNA"/>
</dbReference>
<reference evidence="1 2" key="1">
    <citation type="submission" date="2018-11" db="EMBL/GenBank/DDBJ databases">
        <authorList>
            <consortium name="Pathogen Informatics"/>
        </authorList>
    </citation>
    <scope>NUCLEOTIDE SEQUENCE [LARGE SCALE GENOMIC DNA]</scope>
</reference>
<evidence type="ECO:0000313" key="2">
    <source>
        <dbReference type="Proteomes" id="UP000281553"/>
    </source>
</evidence>
<organism evidence="1 2">
    <name type="scientific">Dibothriocephalus latus</name>
    <name type="common">Fish tapeworm</name>
    <name type="synonym">Diphyllobothrium latum</name>
    <dbReference type="NCBI Taxonomy" id="60516"/>
    <lineage>
        <taxon>Eukaryota</taxon>
        <taxon>Metazoa</taxon>
        <taxon>Spiralia</taxon>
        <taxon>Lophotrochozoa</taxon>
        <taxon>Platyhelminthes</taxon>
        <taxon>Cestoda</taxon>
        <taxon>Eucestoda</taxon>
        <taxon>Diphyllobothriidea</taxon>
        <taxon>Diphyllobothriidae</taxon>
        <taxon>Dibothriocephalus</taxon>
    </lineage>
</organism>
<keyword evidence="2" id="KW-1185">Reference proteome</keyword>
<dbReference type="Proteomes" id="UP000281553">
    <property type="component" value="Unassembled WGS sequence"/>
</dbReference>
<accession>A0A3P6TQ92</accession>
<dbReference type="OrthoDB" id="10058657at2759"/>